<keyword evidence="2" id="KW-1185">Reference proteome</keyword>
<proteinExistence type="predicted"/>
<evidence type="ECO:0000313" key="2">
    <source>
        <dbReference type="Proteomes" id="UP001151760"/>
    </source>
</evidence>
<name>A0ABQ4WQL1_9ASTR</name>
<accession>A0ABQ4WQL1</accession>
<dbReference type="EMBL" id="BQNB010008851">
    <property type="protein sequence ID" value="GJS55174.1"/>
    <property type="molecule type" value="Genomic_DNA"/>
</dbReference>
<comment type="caution">
    <text evidence="1">The sequence shown here is derived from an EMBL/GenBank/DDBJ whole genome shotgun (WGS) entry which is preliminary data.</text>
</comment>
<reference evidence="1" key="2">
    <citation type="submission" date="2022-01" db="EMBL/GenBank/DDBJ databases">
        <authorList>
            <person name="Yamashiro T."/>
            <person name="Shiraishi A."/>
            <person name="Satake H."/>
            <person name="Nakayama K."/>
        </authorList>
    </citation>
    <scope>NUCLEOTIDE SEQUENCE</scope>
</reference>
<protein>
    <submittedName>
        <fullName evidence="1">Uncharacterized protein</fullName>
    </submittedName>
</protein>
<reference evidence="1" key="1">
    <citation type="journal article" date="2022" name="Int. J. Mol. Sci.">
        <title>Draft Genome of Tanacetum Coccineum: Genomic Comparison of Closely Related Tanacetum-Family Plants.</title>
        <authorList>
            <person name="Yamashiro T."/>
            <person name="Shiraishi A."/>
            <person name="Nakayama K."/>
            <person name="Satake H."/>
        </authorList>
    </citation>
    <scope>NUCLEOTIDE SEQUENCE</scope>
</reference>
<evidence type="ECO:0000313" key="1">
    <source>
        <dbReference type="EMBL" id="GJS55174.1"/>
    </source>
</evidence>
<gene>
    <name evidence="1" type="ORF">Tco_0628536</name>
</gene>
<sequence>MMTVIRMVSVVGSSRGSNGGCGVLMERRQQGGATVKESGGEGNDGVGAEVESLEPGFELQGAKMVEMGRFG</sequence>
<dbReference type="Proteomes" id="UP001151760">
    <property type="component" value="Unassembled WGS sequence"/>
</dbReference>
<organism evidence="1 2">
    <name type="scientific">Tanacetum coccineum</name>
    <dbReference type="NCBI Taxonomy" id="301880"/>
    <lineage>
        <taxon>Eukaryota</taxon>
        <taxon>Viridiplantae</taxon>
        <taxon>Streptophyta</taxon>
        <taxon>Embryophyta</taxon>
        <taxon>Tracheophyta</taxon>
        <taxon>Spermatophyta</taxon>
        <taxon>Magnoliopsida</taxon>
        <taxon>eudicotyledons</taxon>
        <taxon>Gunneridae</taxon>
        <taxon>Pentapetalae</taxon>
        <taxon>asterids</taxon>
        <taxon>campanulids</taxon>
        <taxon>Asterales</taxon>
        <taxon>Asteraceae</taxon>
        <taxon>Asteroideae</taxon>
        <taxon>Anthemideae</taxon>
        <taxon>Anthemidinae</taxon>
        <taxon>Tanacetum</taxon>
    </lineage>
</organism>